<dbReference type="AlphaFoldDB" id="A0A1V8TDS7"/>
<reference evidence="2" key="1">
    <citation type="submission" date="2017-03" db="EMBL/GenBank/DDBJ databases">
        <title>Genomes of endolithic fungi from Antarctica.</title>
        <authorList>
            <person name="Coleine C."/>
            <person name="Masonjones S."/>
            <person name="Stajich J.E."/>
        </authorList>
    </citation>
    <scope>NUCLEOTIDE SEQUENCE [LARGE SCALE GENOMIC DNA]</scope>
    <source>
        <strain evidence="2">CCFEE 5527</strain>
    </source>
</reference>
<protein>
    <submittedName>
        <fullName evidence="1">Uncharacterized protein</fullName>
    </submittedName>
</protein>
<organism evidence="1 2">
    <name type="scientific">Cryoendolithus antarcticus</name>
    <dbReference type="NCBI Taxonomy" id="1507870"/>
    <lineage>
        <taxon>Eukaryota</taxon>
        <taxon>Fungi</taxon>
        <taxon>Dikarya</taxon>
        <taxon>Ascomycota</taxon>
        <taxon>Pezizomycotina</taxon>
        <taxon>Dothideomycetes</taxon>
        <taxon>Dothideomycetidae</taxon>
        <taxon>Cladosporiales</taxon>
        <taxon>Cladosporiaceae</taxon>
        <taxon>Cryoendolithus</taxon>
    </lineage>
</organism>
<gene>
    <name evidence="1" type="ORF">B0A48_04760</name>
</gene>
<evidence type="ECO:0000313" key="1">
    <source>
        <dbReference type="EMBL" id="OQO09362.1"/>
    </source>
</evidence>
<proteinExistence type="predicted"/>
<dbReference type="EMBL" id="NAJO01000010">
    <property type="protein sequence ID" value="OQO09362.1"/>
    <property type="molecule type" value="Genomic_DNA"/>
</dbReference>
<accession>A0A1V8TDS7</accession>
<dbReference type="InParanoid" id="A0A1V8TDS7"/>
<name>A0A1V8TDS7_9PEZI</name>
<sequence>MRLANSGAYYATNIFDFSALDRCAGSDLCIRWVRDHPPSVQAQIKHIRFIDSYNTIYPPLDCSALCCALQTAGNEASKHIKLGAVDSATYSTLRNWTYSQLLFMSMTGPGARLPGFVKVIGDWRYYMVVRAETKIRWFGVDGVQRETWVHLCCNDAETELVAAVKRTCRRLK</sequence>
<comment type="caution">
    <text evidence="1">The sequence shown here is derived from an EMBL/GenBank/DDBJ whole genome shotgun (WGS) entry which is preliminary data.</text>
</comment>
<keyword evidence="2" id="KW-1185">Reference proteome</keyword>
<dbReference type="Proteomes" id="UP000192596">
    <property type="component" value="Unassembled WGS sequence"/>
</dbReference>
<evidence type="ECO:0000313" key="2">
    <source>
        <dbReference type="Proteomes" id="UP000192596"/>
    </source>
</evidence>